<comment type="similarity">
    <text evidence="3">Belongs to the WD repeat WDR91 family.</text>
</comment>
<accession>A0A7S3LXD6</accession>
<dbReference type="GO" id="GO:0045022">
    <property type="term" value="P:early endosome to late endosome transport"/>
    <property type="evidence" value="ECO:0007669"/>
    <property type="project" value="InterPro"/>
</dbReference>
<dbReference type="PROSITE" id="PS50082">
    <property type="entry name" value="WD_REPEATS_2"/>
    <property type="match status" value="2"/>
</dbReference>
<keyword evidence="4" id="KW-0967">Endosome</keyword>
<keyword evidence="6" id="KW-0175">Coiled coil</keyword>
<evidence type="ECO:0000256" key="2">
    <source>
        <dbReference type="ARBA" id="ARBA00004414"/>
    </source>
</evidence>
<evidence type="ECO:0000256" key="5">
    <source>
        <dbReference type="PROSITE-ProRule" id="PRU00221"/>
    </source>
</evidence>
<protein>
    <recommendedName>
        <fullName evidence="7">ARMC9 CTLH-like domain-containing protein</fullName>
    </recommendedName>
</protein>
<evidence type="ECO:0000259" key="7">
    <source>
        <dbReference type="Pfam" id="PF23138"/>
    </source>
</evidence>
<keyword evidence="5" id="KW-0853">WD repeat</keyword>
<evidence type="ECO:0000256" key="4">
    <source>
        <dbReference type="ARBA" id="ARBA00022753"/>
    </source>
</evidence>
<dbReference type="Pfam" id="PF23138">
    <property type="entry name" value="CTLH_Armc9"/>
    <property type="match status" value="1"/>
</dbReference>
<dbReference type="InterPro" id="IPR011047">
    <property type="entry name" value="Quinoprotein_ADH-like_sf"/>
</dbReference>
<evidence type="ECO:0000313" key="8">
    <source>
        <dbReference type="EMBL" id="CAE0270817.1"/>
    </source>
</evidence>
<dbReference type="InterPro" id="IPR015943">
    <property type="entry name" value="WD40/YVTN_repeat-like_dom_sf"/>
</dbReference>
<evidence type="ECO:0000256" key="1">
    <source>
        <dbReference type="ARBA" id="ARBA00004220"/>
    </source>
</evidence>
<name>A0A7S3LXD6_9EUKA</name>
<feature type="repeat" description="WD" evidence="5">
    <location>
        <begin position="485"/>
        <end position="519"/>
    </location>
</feature>
<sequence length="671" mass="74213">MSLPGTPATAHVDQVLREYLLFRGFVRTLQSFDLEQQNDKLIAYDIDKVKDRIFELIDKLELAGFLTLWKLLADRFFVNLDDQTSEAVANIEKSLQRLFLVKCVRSRKLDKVSEFLRRNSEVFGTDASWQRWYQLPFVNNPEANDYFRPYFAQRWEESVRTSVTNLLSTVFLSTPLPRLLRINEERLERHSLVCEVESMRAEIATLQEELRRAKEEASALRSEVQSLKVESSDRRSGVVASSSSDYESNAVERNAKELEKQGSMQLAMEEWKSFALAGHTDLVRVALFAPSGDYLATASRDKSVRVWRTHGWATGKDWDDETERSMFRHHHSTIYCSAGVTSCDWDPRMDNFLLIGTSDHCIRLYDTSTKRVGFEVIGEDSLPIVDVVRFAPRGETFSAAFSQFHARSDQNLSEDMSSLYNLRLGALSGPAQRSSMIEPLRVASGRWRPLPIDGAKHSKLAVFNSRTGKHLKNFDIDCTQEGSVISCICYNHNGTLLAAGSSDGMLRVFDTTSYEAIMGWPAHAGEVGGVVFGHDETSIFSIGQDGVLAEWSLHSLGRCAAALRLPLTAQGTSPLTFCSLPDLAAFAVAGNSDTGAIVVTTPHRGSISATVTAPLVDVPIAEAAMGIGQTVHRNVATAVGVDSTLHGGRFPIVVGGSDGQVSVSILDPACN</sequence>
<dbReference type="InterPro" id="IPR001680">
    <property type="entry name" value="WD40_rpt"/>
</dbReference>
<dbReference type="InterPro" id="IPR039724">
    <property type="entry name" value="WDR91"/>
</dbReference>
<reference evidence="8" key="1">
    <citation type="submission" date="2021-01" db="EMBL/GenBank/DDBJ databases">
        <authorList>
            <person name="Corre E."/>
            <person name="Pelletier E."/>
            <person name="Niang G."/>
            <person name="Scheremetjew M."/>
            <person name="Finn R."/>
            <person name="Kale V."/>
            <person name="Holt S."/>
            <person name="Cochrane G."/>
            <person name="Meng A."/>
            <person name="Brown T."/>
            <person name="Cohen L."/>
        </authorList>
    </citation>
    <scope>NUCLEOTIDE SEQUENCE</scope>
    <source>
        <strain evidence="8">NIES-2562</strain>
    </source>
</reference>
<dbReference type="InterPro" id="IPR056327">
    <property type="entry name" value="ARMC9_CTLH-like_dom"/>
</dbReference>
<dbReference type="GO" id="GO:0031901">
    <property type="term" value="C:early endosome membrane"/>
    <property type="evidence" value="ECO:0007669"/>
    <property type="project" value="UniProtKB-SubCell"/>
</dbReference>
<dbReference type="PANTHER" id="PTHR13083:SF3">
    <property type="entry name" value="WD REPEAT-CONTAINING PROTEIN 91"/>
    <property type="match status" value="1"/>
</dbReference>
<dbReference type="EMBL" id="HBIB01050194">
    <property type="protein sequence ID" value="CAE0270817.1"/>
    <property type="molecule type" value="Transcribed_RNA"/>
</dbReference>
<dbReference type="AlphaFoldDB" id="A0A7S3LXD6"/>
<dbReference type="GO" id="GO:0141039">
    <property type="term" value="F:phosphatidylinositol 3-kinase inhibitor activity"/>
    <property type="evidence" value="ECO:0007669"/>
    <property type="project" value="InterPro"/>
</dbReference>
<dbReference type="PROSITE" id="PS50294">
    <property type="entry name" value="WD_REPEATS_REGION"/>
    <property type="match status" value="1"/>
</dbReference>
<organism evidence="8">
    <name type="scientific">Palpitomonas bilix</name>
    <dbReference type="NCBI Taxonomy" id="652834"/>
    <lineage>
        <taxon>Eukaryota</taxon>
        <taxon>Eukaryota incertae sedis</taxon>
    </lineage>
</organism>
<dbReference type="PANTHER" id="PTHR13083">
    <property type="entry name" value="WD REPEAT-CONTAINING PROTEIN 91"/>
    <property type="match status" value="1"/>
</dbReference>
<gene>
    <name evidence="8" type="ORF">PBIL07802_LOCUS33172</name>
</gene>
<feature type="repeat" description="WD" evidence="5">
    <location>
        <begin position="276"/>
        <end position="307"/>
    </location>
</feature>
<dbReference type="GO" id="GO:0051898">
    <property type="term" value="P:negative regulation of phosphatidylinositol 3-kinase/protein kinase B signal transduction"/>
    <property type="evidence" value="ECO:0007669"/>
    <property type="project" value="InterPro"/>
</dbReference>
<evidence type="ECO:0000256" key="3">
    <source>
        <dbReference type="ARBA" id="ARBA00006128"/>
    </source>
</evidence>
<dbReference type="GO" id="GO:0031902">
    <property type="term" value="C:late endosome membrane"/>
    <property type="evidence" value="ECO:0007669"/>
    <property type="project" value="UniProtKB-SubCell"/>
</dbReference>
<feature type="coiled-coil region" evidence="6">
    <location>
        <begin position="189"/>
        <end position="230"/>
    </location>
</feature>
<dbReference type="Gene3D" id="2.130.10.10">
    <property type="entry name" value="YVTN repeat-like/Quinoprotein amine dehydrogenase"/>
    <property type="match status" value="2"/>
</dbReference>
<comment type="subcellular location">
    <subcellularLocation>
        <location evidence="1">Early endosome membrane</location>
        <topology evidence="1">Peripheral membrane protein</topology>
    </subcellularLocation>
    <subcellularLocation>
        <location evidence="2">Late endosome membrane</location>
    </subcellularLocation>
</comment>
<feature type="domain" description="ARMC9 CTLH-like" evidence="7">
    <location>
        <begin position="51"/>
        <end position="171"/>
    </location>
</feature>
<proteinExistence type="inferred from homology"/>
<dbReference type="SUPFAM" id="SSF50998">
    <property type="entry name" value="Quinoprotein alcohol dehydrogenase-like"/>
    <property type="match status" value="1"/>
</dbReference>
<dbReference type="SMART" id="SM00320">
    <property type="entry name" value="WD40"/>
    <property type="match status" value="4"/>
</dbReference>
<dbReference type="Pfam" id="PF00400">
    <property type="entry name" value="WD40"/>
    <property type="match status" value="3"/>
</dbReference>
<evidence type="ECO:0000256" key="6">
    <source>
        <dbReference type="SAM" id="Coils"/>
    </source>
</evidence>